<dbReference type="AlphaFoldDB" id="A0AAD3HJJ9"/>
<dbReference type="PANTHER" id="PTHR35276">
    <property type="entry name" value="S-ADENOSYL-L-METHIONINE-DEPENDENT METHYLTRANSFERASES SUPERFAMILY PROTEIN"/>
    <property type="match status" value="1"/>
</dbReference>
<dbReference type="Proteomes" id="UP001054857">
    <property type="component" value="Unassembled WGS sequence"/>
</dbReference>
<dbReference type="InterPro" id="IPR029063">
    <property type="entry name" value="SAM-dependent_MTases_sf"/>
</dbReference>
<reference evidence="2 3" key="1">
    <citation type="journal article" date="2021" name="Sci. Rep.">
        <title>Genome sequencing of the multicellular alga Astrephomene provides insights into convergent evolution of germ-soma differentiation.</title>
        <authorList>
            <person name="Yamashita S."/>
            <person name="Yamamoto K."/>
            <person name="Matsuzaki R."/>
            <person name="Suzuki S."/>
            <person name="Yamaguchi H."/>
            <person name="Hirooka S."/>
            <person name="Minakuchi Y."/>
            <person name="Miyagishima S."/>
            <person name="Kawachi M."/>
            <person name="Toyoda A."/>
            <person name="Nozaki H."/>
        </authorList>
    </citation>
    <scope>NUCLEOTIDE SEQUENCE [LARGE SCALE GENOMIC DNA]</scope>
    <source>
        <strain evidence="2 3">NIES-4017</strain>
    </source>
</reference>
<dbReference type="Gene3D" id="3.40.50.150">
    <property type="entry name" value="Vaccinia Virus protein VP39"/>
    <property type="match status" value="1"/>
</dbReference>
<proteinExistence type="predicted"/>
<organism evidence="2 3">
    <name type="scientific">Astrephomene gubernaculifera</name>
    <dbReference type="NCBI Taxonomy" id="47775"/>
    <lineage>
        <taxon>Eukaryota</taxon>
        <taxon>Viridiplantae</taxon>
        <taxon>Chlorophyta</taxon>
        <taxon>core chlorophytes</taxon>
        <taxon>Chlorophyceae</taxon>
        <taxon>CS clade</taxon>
        <taxon>Chlamydomonadales</taxon>
        <taxon>Astrephomenaceae</taxon>
        <taxon>Astrephomene</taxon>
    </lineage>
</organism>
<dbReference type="PANTHER" id="PTHR35276:SF1">
    <property type="entry name" value="TRNA (MNM(5)S(2)U34)-METHYLTRANSFERASE, CHLOROPLASTIC"/>
    <property type="match status" value="1"/>
</dbReference>
<evidence type="ECO:0000313" key="3">
    <source>
        <dbReference type="Proteomes" id="UP001054857"/>
    </source>
</evidence>
<comment type="caution">
    <text evidence="2">The sequence shown here is derived from an EMBL/GenBank/DDBJ whole genome shotgun (WGS) entry which is preliminary data.</text>
</comment>
<accession>A0AAD3HJJ9</accession>
<protein>
    <recommendedName>
        <fullName evidence="1">Methyltransferase domain-containing protein</fullName>
    </recommendedName>
</protein>
<feature type="non-terminal residue" evidence="2">
    <location>
        <position position="1"/>
    </location>
</feature>
<feature type="domain" description="Methyltransferase" evidence="1">
    <location>
        <begin position="98"/>
        <end position="142"/>
    </location>
</feature>
<gene>
    <name evidence="2" type="ORF">Agub_g4809</name>
</gene>
<sequence length="313" mass="32651">VLGQRALVGARNLYMPNDALKVSVPRLSSPILRRLRTQQRQHRVPFGPYLSLATRIDAPSEASSLAAPQVPSLEELLRTGARLTTAAQAVWAQVLRPGDIAVDATCGNGHDTLFLAQAVGPTGHVYGYDIQEAAISSTRQRLLSHLGTQQVERCVTLRLGCHSELMQQRGAEGVAAADGEAATVTAEAAAAGAAAAGAGQPGACGPGPASVRVVTFNLGYLPGSADKGRVTRGDTTTAAIRGALQLLQPGGVVSVLAYVGHPGGQGEYEAVRELLGGLSPAQWVASETRLLNRPSAPILLLLWRRSDVPHPPL</sequence>
<keyword evidence="3" id="KW-1185">Reference proteome</keyword>
<dbReference type="Pfam" id="PF06962">
    <property type="entry name" value="rRNA_methylase"/>
    <property type="match status" value="1"/>
</dbReference>
<dbReference type="InterPro" id="IPR025714">
    <property type="entry name" value="Methyltranfer_dom"/>
</dbReference>
<dbReference type="SUPFAM" id="SSF53335">
    <property type="entry name" value="S-adenosyl-L-methionine-dependent methyltransferases"/>
    <property type="match status" value="1"/>
</dbReference>
<dbReference type="Pfam" id="PF13847">
    <property type="entry name" value="Methyltransf_31"/>
    <property type="match status" value="1"/>
</dbReference>
<evidence type="ECO:0000259" key="1">
    <source>
        <dbReference type="Pfam" id="PF13847"/>
    </source>
</evidence>
<dbReference type="InterPro" id="IPR010719">
    <property type="entry name" value="MnmM_MeTrfase"/>
</dbReference>
<dbReference type="EMBL" id="BMAR01000006">
    <property type="protein sequence ID" value="GFR43699.1"/>
    <property type="molecule type" value="Genomic_DNA"/>
</dbReference>
<evidence type="ECO:0000313" key="2">
    <source>
        <dbReference type="EMBL" id="GFR43699.1"/>
    </source>
</evidence>
<name>A0AAD3HJJ9_9CHLO</name>